<dbReference type="Pfam" id="PF13927">
    <property type="entry name" value="Ig_3"/>
    <property type="match status" value="1"/>
</dbReference>
<feature type="region of interest" description="Disordered" evidence="8">
    <location>
        <begin position="294"/>
        <end position="461"/>
    </location>
</feature>
<keyword evidence="4 9" id="KW-1133">Transmembrane helix</keyword>
<feature type="transmembrane region" description="Helical" evidence="9">
    <location>
        <begin position="257"/>
        <end position="278"/>
    </location>
</feature>
<reference evidence="11" key="2">
    <citation type="submission" date="2025-08" db="UniProtKB">
        <authorList>
            <consortium name="Ensembl"/>
        </authorList>
    </citation>
    <scope>IDENTIFICATION</scope>
</reference>
<dbReference type="InterPro" id="IPR003598">
    <property type="entry name" value="Ig_sub2"/>
</dbReference>
<dbReference type="InterPro" id="IPR003599">
    <property type="entry name" value="Ig_sub"/>
</dbReference>
<dbReference type="Gene3D" id="2.60.40.10">
    <property type="entry name" value="Immunoglobulins"/>
    <property type="match status" value="2"/>
</dbReference>
<dbReference type="Proteomes" id="UP000314980">
    <property type="component" value="Unassembled WGS sequence"/>
</dbReference>
<evidence type="ECO:0000256" key="3">
    <source>
        <dbReference type="ARBA" id="ARBA00022729"/>
    </source>
</evidence>
<dbReference type="AlphaFoldDB" id="A0A4W6CK12"/>
<dbReference type="Ensembl" id="ENSLCAT00010013014.1">
    <property type="protein sequence ID" value="ENSLCAP00010012737.1"/>
    <property type="gene ID" value="ENSLCAG00010006032.1"/>
</dbReference>
<evidence type="ECO:0000256" key="8">
    <source>
        <dbReference type="SAM" id="MobiDB-lite"/>
    </source>
</evidence>
<evidence type="ECO:0000313" key="12">
    <source>
        <dbReference type="Proteomes" id="UP000314980"/>
    </source>
</evidence>
<dbReference type="InParanoid" id="A0A4W6CK12"/>
<dbReference type="PANTHER" id="PTHR44969:SF1">
    <property type="entry name" value="CELL SURFACE A33 ANTIGEN"/>
    <property type="match status" value="1"/>
</dbReference>
<proteinExistence type="predicted"/>
<dbReference type="InterPro" id="IPR013783">
    <property type="entry name" value="Ig-like_fold"/>
</dbReference>
<dbReference type="GeneTree" id="ENSGT00940000160248"/>
<feature type="compositionally biased region" description="Basic and acidic residues" evidence="8">
    <location>
        <begin position="192"/>
        <end position="207"/>
    </location>
</feature>
<evidence type="ECO:0000256" key="1">
    <source>
        <dbReference type="ARBA" id="ARBA00004479"/>
    </source>
</evidence>
<dbReference type="InterPro" id="IPR042474">
    <property type="entry name" value="A33"/>
</dbReference>
<evidence type="ECO:0000256" key="5">
    <source>
        <dbReference type="ARBA" id="ARBA00023136"/>
    </source>
</evidence>
<dbReference type="InterPro" id="IPR036179">
    <property type="entry name" value="Ig-like_dom_sf"/>
</dbReference>
<keyword evidence="3" id="KW-0732">Signal</keyword>
<keyword evidence="2 9" id="KW-0812">Transmembrane</keyword>
<dbReference type="STRING" id="8187.ENSLCAP00010012737"/>
<evidence type="ECO:0000256" key="9">
    <source>
        <dbReference type="SAM" id="Phobius"/>
    </source>
</evidence>
<name>A0A4W6CK12_LATCA</name>
<keyword evidence="5 9" id="KW-0472">Membrane</keyword>
<evidence type="ECO:0000256" key="6">
    <source>
        <dbReference type="ARBA" id="ARBA00023157"/>
    </source>
</evidence>
<keyword evidence="7" id="KW-0393">Immunoglobulin domain</keyword>
<dbReference type="FunFam" id="2.60.40.10:FF:000095">
    <property type="entry name" value="immunoglobulin superfamily member 11 isoform X1"/>
    <property type="match status" value="1"/>
</dbReference>
<feature type="domain" description="Ig-like" evidence="10">
    <location>
        <begin position="157"/>
        <end position="245"/>
    </location>
</feature>
<dbReference type="InterPro" id="IPR007110">
    <property type="entry name" value="Ig-like_dom"/>
</dbReference>
<keyword evidence="6" id="KW-1015">Disulfide bond</keyword>
<evidence type="ECO:0000256" key="7">
    <source>
        <dbReference type="ARBA" id="ARBA00023319"/>
    </source>
</evidence>
<reference evidence="12" key="1">
    <citation type="submission" date="2015-09" db="EMBL/GenBank/DDBJ databases">
        <authorList>
            <person name="Sai Rama Sridatta P."/>
        </authorList>
    </citation>
    <scope>NUCLEOTIDE SEQUENCE [LARGE SCALE GENOMIC DNA]</scope>
</reference>
<comment type="subcellular location">
    <subcellularLocation>
        <location evidence="1">Membrane</location>
        <topology evidence="1">Single-pass type I membrane protein</topology>
    </subcellularLocation>
</comment>
<feature type="domain" description="Ig-like" evidence="10">
    <location>
        <begin position="20"/>
        <end position="152"/>
    </location>
</feature>
<dbReference type="GO" id="GO:0005886">
    <property type="term" value="C:plasma membrane"/>
    <property type="evidence" value="ECO:0007669"/>
    <property type="project" value="InterPro"/>
</dbReference>
<keyword evidence="12" id="KW-1185">Reference proteome</keyword>
<accession>A0A4W6CK12</accession>
<dbReference type="SMART" id="SM00408">
    <property type="entry name" value="IGc2"/>
    <property type="match status" value="1"/>
</dbReference>
<feature type="compositionally biased region" description="Basic and acidic residues" evidence="8">
    <location>
        <begin position="294"/>
        <end position="447"/>
    </location>
</feature>
<gene>
    <name evidence="11" type="primary">LOC108887954</name>
</gene>
<protein>
    <recommendedName>
        <fullName evidence="10">Ig-like domain-containing protein</fullName>
    </recommendedName>
</protein>
<dbReference type="SUPFAM" id="SSF48726">
    <property type="entry name" value="Immunoglobulin"/>
    <property type="match status" value="2"/>
</dbReference>
<evidence type="ECO:0000259" key="10">
    <source>
        <dbReference type="PROSITE" id="PS50835"/>
    </source>
</evidence>
<sequence length="461" mass="53212">MYCFTIDSCMQMGNNHYDSPVFKSMTVLSGVGAIQVVIPKDVYEYARGDNITLPCTFTPKPGSTPSLVIVSWSVEGLEAGAEEHLILTYYSTGVTDITQIYEGRVSVDVNIGTGKANLNLSSITLADNKIFKCLVQIPGDEDGKPLDTARLVVLVAPSTPICKIQGKAEYGQNINLTCVSEEGSPPPTYSWESRDVRNMPRVPDPRTTDRGGILSLYNISKDTSGFYTCTSRNKIRAASCNITLAVMPPSMNIGSTAGIIAAVAGLLVILIIIIYCCCCRKKKEDEEYAMGVREEEYHDKEPNGKSHRAEDARSPDDSSVRSPDDRYEERSERGNDRRRDYDDRRSDYDDRRSDFDDRRSDYDDRRRDYDDRRRDDHRKDYNDRRSDYDDRRSDYDDRRDRYSDRNERYDDNRHYDDERRYNDQRDRRYDDNDHYDEPYDDRDHDRPPVPNNKPARRDYDD</sequence>
<evidence type="ECO:0000256" key="2">
    <source>
        <dbReference type="ARBA" id="ARBA00022692"/>
    </source>
</evidence>
<evidence type="ECO:0000256" key="4">
    <source>
        <dbReference type="ARBA" id="ARBA00022989"/>
    </source>
</evidence>
<dbReference type="PROSITE" id="PS50835">
    <property type="entry name" value="IG_LIKE"/>
    <property type="match status" value="2"/>
</dbReference>
<feature type="region of interest" description="Disordered" evidence="8">
    <location>
        <begin position="186"/>
        <end position="207"/>
    </location>
</feature>
<dbReference type="SMART" id="SM00409">
    <property type="entry name" value="IG"/>
    <property type="match status" value="2"/>
</dbReference>
<reference evidence="11" key="3">
    <citation type="submission" date="2025-09" db="UniProtKB">
        <authorList>
            <consortium name="Ensembl"/>
        </authorList>
    </citation>
    <scope>IDENTIFICATION</scope>
</reference>
<evidence type="ECO:0000313" key="11">
    <source>
        <dbReference type="Ensembl" id="ENSLCAP00010012737.1"/>
    </source>
</evidence>
<dbReference type="FunCoup" id="A0A4W6CK12">
    <property type="interactions" value="1129"/>
</dbReference>
<organism evidence="11 12">
    <name type="scientific">Lates calcarifer</name>
    <name type="common">Barramundi</name>
    <name type="synonym">Holocentrus calcarifer</name>
    <dbReference type="NCBI Taxonomy" id="8187"/>
    <lineage>
        <taxon>Eukaryota</taxon>
        <taxon>Metazoa</taxon>
        <taxon>Chordata</taxon>
        <taxon>Craniata</taxon>
        <taxon>Vertebrata</taxon>
        <taxon>Euteleostomi</taxon>
        <taxon>Actinopterygii</taxon>
        <taxon>Neopterygii</taxon>
        <taxon>Teleostei</taxon>
        <taxon>Neoteleostei</taxon>
        <taxon>Acanthomorphata</taxon>
        <taxon>Carangaria</taxon>
        <taxon>Carangaria incertae sedis</taxon>
        <taxon>Centropomidae</taxon>
        <taxon>Lates</taxon>
    </lineage>
</organism>
<dbReference type="InterPro" id="IPR013106">
    <property type="entry name" value="Ig_V-set"/>
</dbReference>
<dbReference type="PANTHER" id="PTHR44969">
    <property type="entry name" value="CELL SURFACE A33 ANTIGEN"/>
    <property type="match status" value="1"/>
</dbReference>
<dbReference type="Pfam" id="PF07686">
    <property type="entry name" value="V-set"/>
    <property type="match status" value="1"/>
</dbReference>